<protein>
    <submittedName>
        <fullName evidence="2">Uncharacterized protein</fullName>
    </submittedName>
</protein>
<dbReference type="Proteomes" id="UP001447188">
    <property type="component" value="Unassembled WGS sequence"/>
</dbReference>
<evidence type="ECO:0000313" key="3">
    <source>
        <dbReference type="Proteomes" id="UP001447188"/>
    </source>
</evidence>
<keyword evidence="1" id="KW-0812">Transmembrane</keyword>
<keyword evidence="1" id="KW-0472">Membrane</keyword>
<accession>A0ABR3G413</accession>
<feature type="transmembrane region" description="Helical" evidence="1">
    <location>
        <begin position="164"/>
        <end position="185"/>
    </location>
</feature>
<gene>
    <name evidence="2" type="ORF">Q9L58_010468</name>
</gene>
<comment type="caution">
    <text evidence="2">The sequence shown here is derived from an EMBL/GenBank/DDBJ whole genome shotgun (WGS) entry which is preliminary data.</text>
</comment>
<organism evidence="2 3">
    <name type="scientific">Discina gigas</name>
    <dbReference type="NCBI Taxonomy" id="1032678"/>
    <lineage>
        <taxon>Eukaryota</taxon>
        <taxon>Fungi</taxon>
        <taxon>Dikarya</taxon>
        <taxon>Ascomycota</taxon>
        <taxon>Pezizomycotina</taxon>
        <taxon>Pezizomycetes</taxon>
        <taxon>Pezizales</taxon>
        <taxon>Discinaceae</taxon>
        <taxon>Discina</taxon>
    </lineage>
</organism>
<name>A0ABR3G413_9PEZI</name>
<reference evidence="2 3" key="1">
    <citation type="submission" date="2024-02" db="EMBL/GenBank/DDBJ databases">
        <title>Discinaceae phylogenomics.</title>
        <authorList>
            <person name="Dirks A.C."/>
            <person name="James T.Y."/>
        </authorList>
    </citation>
    <scope>NUCLEOTIDE SEQUENCE [LARGE SCALE GENOMIC DNA]</scope>
    <source>
        <strain evidence="2 3">ACD0624</strain>
    </source>
</reference>
<dbReference type="EMBL" id="JBBBZM010000424">
    <property type="protein sequence ID" value="KAL0630684.1"/>
    <property type="molecule type" value="Genomic_DNA"/>
</dbReference>
<proteinExistence type="predicted"/>
<evidence type="ECO:0000256" key="1">
    <source>
        <dbReference type="SAM" id="Phobius"/>
    </source>
</evidence>
<sequence>MNPTRRNTKPKTKIVEKLVNTDTTELQRQLVVTCDPTPPTTTNNDAILASVNKALETTGVRFILALRSLKGNLVLQTAVANTASEAIKHGDTIAAWLKDLKYTPTHMCPNAIWTSCLVHNVPTSTSPHEVARAIALNYPTLPLCRHPPWLTTANNRKEKTPSTIVITLPRLLTLANLGLIFLIILNQACRLTLCSPKPLSRKPNTL</sequence>
<evidence type="ECO:0000313" key="2">
    <source>
        <dbReference type="EMBL" id="KAL0630684.1"/>
    </source>
</evidence>
<keyword evidence="1" id="KW-1133">Transmembrane helix</keyword>
<keyword evidence="3" id="KW-1185">Reference proteome</keyword>